<sequence>MSKRSGFHRAPKFKPEVKVVNSRSKPTINLSRKEKVEVLPEPIKSQADKKLYKTIRLENGLTALLISDPSKPAVSGESSSEEESSGSDESSGPESEGAHSERSAASDHHETKRRNDFDEEKLIMD</sequence>
<keyword evidence="2" id="KW-1185">Reference proteome</keyword>
<dbReference type="EMBL" id="CM046109">
    <property type="protein sequence ID" value="KAI8442163.1"/>
    <property type="molecule type" value="Genomic_DNA"/>
</dbReference>
<name>A0ACC0L0L6_CHOFU</name>
<reference evidence="1 2" key="1">
    <citation type="journal article" date="2022" name="Genome Biol. Evol.">
        <title>The Spruce Budworm Genome: Reconstructing the Evolutionary History of Antifreeze Proteins.</title>
        <authorList>
            <person name="Beliveau C."/>
            <person name="Gagne P."/>
            <person name="Picq S."/>
            <person name="Vernygora O."/>
            <person name="Keeling C.I."/>
            <person name="Pinkney K."/>
            <person name="Doucet D."/>
            <person name="Wen F."/>
            <person name="Johnston J.S."/>
            <person name="Maaroufi H."/>
            <person name="Boyle B."/>
            <person name="Laroche J."/>
            <person name="Dewar K."/>
            <person name="Juretic N."/>
            <person name="Blackburn G."/>
            <person name="Nisole A."/>
            <person name="Brunet B."/>
            <person name="Brandao M."/>
            <person name="Lumley L."/>
            <person name="Duan J."/>
            <person name="Quan G."/>
            <person name="Lucarotti C.J."/>
            <person name="Roe A.D."/>
            <person name="Sperling F.A.H."/>
            <person name="Levesque R.C."/>
            <person name="Cusson M."/>
        </authorList>
    </citation>
    <scope>NUCLEOTIDE SEQUENCE [LARGE SCALE GENOMIC DNA]</scope>
    <source>
        <strain evidence="1">Glfc:IPQL:Cfum</strain>
    </source>
</reference>
<comment type="caution">
    <text evidence="1">The sequence shown here is derived from an EMBL/GenBank/DDBJ whole genome shotgun (WGS) entry which is preliminary data.</text>
</comment>
<evidence type="ECO:0000313" key="1">
    <source>
        <dbReference type="EMBL" id="KAI8442163.1"/>
    </source>
</evidence>
<protein>
    <submittedName>
        <fullName evidence="1">Uncharacterized protein</fullName>
    </submittedName>
</protein>
<evidence type="ECO:0000313" key="2">
    <source>
        <dbReference type="Proteomes" id="UP001064048"/>
    </source>
</evidence>
<accession>A0ACC0L0L6</accession>
<gene>
    <name evidence="1" type="ORF">MSG28_005771</name>
</gene>
<organism evidence="1 2">
    <name type="scientific">Choristoneura fumiferana</name>
    <name type="common">Spruce budworm moth</name>
    <name type="synonym">Archips fumiferana</name>
    <dbReference type="NCBI Taxonomy" id="7141"/>
    <lineage>
        <taxon>Eukaryota</taxon>
        <taxon>Metazoa</taxon>
        <taxon>Ecdysozoa</taxon>
        <taxon>Arthropoda</taxon>
        <taxon>Hexapoda</taxon>
        <taxon>Insecta</taxon>
        <taxon>Pterygota</taxon>
        <taxon>Neoptera</taxon>
        <taxon>Endopterygota</taxon>
        <taxon>Lepidoptera</taxon>
        <taxon>Glossata</taxon>
        <taxon>Ditrysia</taxon>
        <taxon>Tortricoidea</taxon>
        <taxon>Tortricidae</taxon>
        <taxon>Tortricinae</taxon>
        <taxon>Choristoneura</taxon>
    </lineage>
</organism>
<dbReference type="Proteomes" id="UP001064048">
    <property type="component" value="Chromosome 9"/>
</dbReference>
<proteinExistence type="predicted"/>